<dbReference type="EMBL" id="CM000880">
    <property type="protein sequence ID" value="KQK16634.1"/>
    <property type="molecule type" value="Genomic_DNA"/>
</dbReference>
<evidence type="ECO:0000313" key="2">
    <source>
        <dbReference type="EnsemblPlants" id="KQK16634"/>
    </source>
</evidence>
<accession>A0A0Q3RUH1</accession>
<proteinExistence type="predicted"/>
<reference evidence="1" key="2">
    <citation type="submission" date="2017-06" db="EMBL/GenBank/DDBJ databases">
        <title>WGS assembly of Brachypodium distachyon.</title>
        <authorList>
            <consortium name="The International Brachypodium Initiative"/>
            <person name="Lucas S."/>
            <person name="Harmon-Smith M."/>
            <person name="Lail K."/>
            <person name="Tice H."/>
            <person name="Grimwood J."/>
            <person name="Bruce D."/>
            <person name="Barry K."/>
            <person name="Shu S."/>
            <person name="Lindquist E."/>
            <person name="Wang M."/>
            <person name="Pitluck S."/>
            <person name="Vogel J.P."/>
            <person name="Garvin D.F."/>
            <person name="Mockler T.C."/>
            <person name="Schmutz J."/>
            <person name="Rokhsar D."/>
            <person name="Bevan M.W."/>
        </authorList>
    </citation>
    <scope>NUCLEOTIDE SEQUENCE</scope>
    <source>
        <strain evidence="1">Bd21</strain>
    </source>
</reference>
<evidence type="ECO:0000313" key="1">
    <source>
        <dbReference type="EMBL" id="KQK16634.1"/>
    </source>
</evidence>
<dbReference type="EnsemblPlants" id="KQK16634">
    <property type="protein sequence ID" value="KQK16634"/>
    <property type="gene ID" value="BRADI_1g29642v3"/>
</dbReference>
<keyword evidence="3" id="KW-1185">Reference proteome</keyword>
<dbReference type="InParanoid" id="A0A0Q3RUH1"/>
<dbReference type="AlphaFoldDB" id="A0A0Q3RUH1"/>
<reference evidence="2" key="3">
    <citation type="submission" date="2018-08" db="UniProtKB">
        <authorList>
            <consortium name="EnsemblPlants"/>
        </authorList>
    </citation>
    <scope>IDENTIFICATION</scope>
    <source>
        <strain evidence="2">cv. Bd21</strain>
    </source>
</reference>
<dbReference type="Gramene" id="KQK16634">
    <property type="protein sequence ID" value="KQK16634"/>
    <property type="gene ID" value="BRADI_1g29642v3"/>
</dbReference>
<organism evidence="1">
    <name type="scientific">Brachypodium distachyon</name>
    <name type="common">Purple false brome</name>
    <name type="synonym">Trachynia distachya</name>
    <dbReference type="NCBI Taxonomy" id="15368"/>
    <lineage>
        <taxon>Eukaryota</taxon>
        <taxon>Viridiplantae</taxon>
        <taxon>Streptophyta</taxon>
        <taxon>Embryophyta</taxon>
        <taxon>Tracheophyta</taxon>
        <taxon>Spermatophyta</taxon>
        <taxon>Magnoliopsida</taxon>
        <taxon>Liliopsida</taxon>
        <taxon>Poales</taxon>
        <taxon>Poaceae</taxon>
        <taxon>BOP clade</taxon>
        <taxon>Pooideae</taxon>
        <taxon>Stipodae</taxon>
        <taxon>Brachypodieae</taxon>
        <taxon>Brachypodium</taxon>
    </lineage>
</organism>
<reference evidence="1 2" key="1">
    <citation type="journal article" date="2010" name="Nature">
        <title>Genome sequencing and analysis of the model grass Brachypodium distachyon.</title>
        <authorList>
            <consortium name="International Brachypodium Initiative"/>
        </authorList>
    </citation>
    <scope>NUCLEOTIDE SEQUENCE [LARGE SCALE GENOMIC DNA]</scope>
    <source>
        <strain evidence="1 2">Bd21</strain>
    </source>
</reference>
<protein>
    <submittedName>
        <fullName evidence="1 2">Uncharacterized protein</fullName>
    </submittedName>
</protein>
<dbReference type="Proteomes" id="UP000008810">
    <property type="component" value="Chromosome 1"/>
</dbReference>
<name>A0A0Q3RUH1_BRADI</name>
<evidence type="ECO:0000313" key="3">
    <source>
        <dbReference type="Proteomes" id="UP000008810"/>
    </source>
</evidence>
<sequence>MSRRRCAVVHRRSQRCKIMVQDVQTGLYWFADRDSKRSAPGSVSAKATARMARSGSDLKLTHERRQWWWLGKLVLVCCTVFDQ</sequence>
<gene>
    <name evidence="1" type="ORF">BRADI_1g29642v3</name>
</gene>